<accession>A0A1W0WRL0</accession>
<keyword evidence="4 14" id="KW-0813">Transport</keyword>
<comment type="subunit">
    <text evidence="2 14">Oligomeric complex that consists of at least the alpha, beta, beta', gamma, delta, epsilon and zeta subunits.</text>
</comment>
<evidence type="ECO:0000259" key="17">
    <source>
        <dbReference type="Pfam" id="PF14806"/>
    </source>
</evidence>
<evidence type="ECO:0000259" key="15">
    <source>
        <dbReference type="Pfam" id="PF01602"/>
    </source>
</evidence>
<keyword evidence="9 14" id="KW-0333">Golgi apparatus</keyword>
<dbReference type="InterPro" id="IPR016024">
    <property type="entry name" value="ARM-type_fold"/>
</dbReference>
<dbReference type="AlphaFoldDB" id="A0A1W0WRL0"/>
<dbReference type="Pfam" id="PF14806">
    <property type="entry name" value="Coatomer_b_Cpla"/>
    <property type="match status" value="1"/>
</dbReference>
<keyword evidence="11 14" id="KW-0968">Cytoplasmic vesicle</keyword>
<dbReference type="PIRSF" id="PIRSF005727">
    <property type="entry name" value="Coatomer_beta_subunit"/>
    <property type="match status" value="1"/>
</dbReference>
<evidence type="ECO:0000259" key="16">
    <source>
        <dbReference type="Pfam" id="PF07718"/>
    </source>
</evidence>
<evidence type="ECO:0000256" key="14">
    <source>
        <dbReference type="PIRNR" id="PIRNR005727"/>
    </source>
</evidence>
<evidence type="ECO:0000313" key="19">
    <source>
        <dbReference type="Proteomes" id="UP000192578"/>
    </source>
</evidence>
<comment type="function">
    <text evidence="12 14">The coatomer is a cytosolic protein complex that binds to dilysine motifs and reversibly associates with Golgi non-clathrin-coated vesicles, which further mediate biosynthetic protein transport from the ER, via the Golgi up to the trans Golgi network. Coatomer complex is required for budding from Golgi membranes, and is essential for the retrograde Golgi-to-ER transport of dilysine-tagged proteins.</text>
</comment>
<comment type="subcellular location">
    <subcellularLocation>
        <location evidence="14">Cytoplasm</location>
    </subcellularLocation>
    <subcellularLocation>
        <location evidence="1 14">Golgi apparatus membrane</location>
        <topology evidence="1 14">Peripheral membrane protein</topology>
        <orientation evidence="1 14">Cytoplasmic side</orientation>
    </subcellularLocation>
    <subcellularLocation>
        <location evidence="14">Cytoplasmic vesicle</location>
        <location evidence="14">COPI-coated vesicle membrane</location>
        <topology evidence="14">Peripheral membrane protein</topology>
        <orientation evidence="14">Cytoplasmic side</orientation>
    </subcellularLocation>
</comment>
<dbReference type="InterPro" id="IPR011989">
    <property type="entry name" value="ARM-like"/>
</dbReference>
<keyword evidence="19" id="KW-1185">Reference proteome</keyword>
<reference evidence="19" key="1">
    <citation type="submission" date="2017-01" db="EMBL/GenBank/DDBJ databases">
        <title>Comparative genomics of anhydrobiosis in the tardigrade Hypsibius dujardini.</title>
        <authorList>
            <person name="Yoshida Y."/>
            <person name="Koutsovoulos G."/>
            <person name="Laetsch D."/>
            <person name="Stevens L."/>
            <person name="Kumar S."/>
            <person name="Horikawa D."/>
            <person name="Ishino K."/>
            <person name="Komine S."/>
            <person name="Tomita M."/>
            <person name="Blaxter M."/>
            <person name="Arakawa K."/>
        </authorList>
    </citation>
    <scope>NUCLEOTIDE SEQUENCE [LARGE SCALE GENOMIC DNA]</scope>
    <source>
        <strain evidence="19">Z151</strain>
    </source>
</reference>
<evidence type="ECO:0000256" key="2">
    <source>
        <dbReference type="ARBA" id="ARBA00011775"/>
    </source>
</evidence>
<dbReference type="PANTHER" id="PTHR10635:SF0">
    <property type="entry name" value="COATOMER SUBUNIT BETA"/>
    <property type="match status" value="1"/>
</dbReference>
<dbReference type="GO" id="GO:0006886">
    <property type="term" value="P:intracellular protein transport"/>
    <property type="evidence" value="ECO:0007669"/>
    <property type="project" value="InterPro"/>
</dbReference>
<evidence type="ECO:0000256" key="10">
    <source>
        <dbReference type="ARBA" id="ARBA00023136"/>
    </source>
</evidence>
<dbReference type="GO" id="GO:0000139">
    <property type="term" value="C:Golgi membrane"/>
    <property type="evidence" value="ECO:0007669"/>
    <property type="project" value="UniProtKB-SubCell"/>
</dbReference>
<dbReference type="GO" id="GO:0005198">
    <property type="term" value="F:structural molecule activity"/>
    <property type="evidence" value="ECO:0007669"/>
    <property type="project" value="InterPro"/>
</dbReference>
<gene>
    <name evidence="18" type="ORF">BV898_08140</name>
</gene>
<evidence type="ECO:0000313" key="18">
    <source>
        <dbReference type="EMBL" id="OQV17851.1"/>
    </source>
</evidence>
<keyword evidence="10 14" id="KW-0472">Membrane</keyword>
<feature type="domain" description="Coatomer beta subunit C-terminal" evidence="16">
    <location>
        <begin position="670"/>
        <end position="809"/>
    </location>
</feature>
<evidence type="ECO:0000256" key="12">
    <source>
        <dbReference type="ARBA" id="ARBA00025536"/>
    </source>
</evidence>
<dbReference type="SUPFAM" id="SSF48371">
    <property type="entry name" value="ARM repeat"/>
    <property type="match status" value="1"/>
</dbReference>
<dbReference type="Pfam" id="PF01602">
    <property type="entry name" value="Adaptin_N"/>
    <property type="match status" value="1"/>
</dbReference>
<feature type="domain" description="Coatomer beta subunit appendage platform" evidence="17">
    <location>
        <begin position="816"/>
        <end position="946"/>
    </location>
</feature>
<dbReference type="PANTHER" id="PTHR10635">
    <property type="entry name" value="COATOMER SUBUNIT BETA"/>
    <property type="match status" value="1"/>
</dbReference>
<dbReference type="GO" id="GO:0006891">
    <property type="term" value="P:intra-Golgi vesicle-mediated transport"/>
    <property type="evidence" value="ECO:0007669"/>
    <property type="project" value="TreeGrafter"/>
</dbReference>
<organism evidence="18 19">
    <name type="scientific">Hypsibius exemplaris</name>
    <name type="common">Freshwater tardigrade</name>
    <dbReference type="NCBI Taxonomy" id="2072580"/>
    <lineage>
        <taxon>Eukaryota</taxon>
        <taxon>Metazoa</taxon>
        <taxon>Ecdysozoa</taxon>
        <taxon>Tardigrada</taxon>
        <taxon>Eutardigrada</taxon>
        <taxon>Parachela</taxon>
        <taxon>Hypsibioidea</taxon>
        <taxon>Hypsibiidae</taxon>
        <taxon>Hypsibius</taxon>
    </lineage>
</organism>
<dbReference type="GO" id="GO:0006888">
    <property type="term" value="P:endoplasmic reticulum to Golgi vesicle-mediated transport"/>
    <property type="evidence" value="ECO:0007669"/>
    <property type="project" value="TreeGrafter"/>
</dbReference>
<evidence type="ECO:0000256" key="3">
    <source>
        <dbReference type="ARBA" id="ARBA00017024"/>
    </source>
</evidence>
<sequence>MANIEVPCYTLISFPADTDAPTEQQLKADLEKGDIKVKIEALEKTIRLLLSGEKFPSILMTIIRFVLPSQDHTIKKLLLLFWEIVPKTHPDGKLLHEMILVCDAYRKDLQHPNEFIRGSTLRFLCKLKEPELLEPLMPAIRSCLEHRHAYVRRNTVLAIYTIYKNFDFLIPDAPELIGGFLDGEQDMSCKRNAFMMLIQVDQERALNYLSSCLDQVSGFGDILQLVIVELIYKVCLTNAMERARFIRCIYNLLNSNSSAVRLEAAGTLLTLSNAPSAVKAAASCYIDIIVKESDNNVKLIVLDRLIGLKENAYQNEKVLQDLVMDILRVLASPDLEVRRKTLEVALDLVSSRNVEEMVLILKKEVQKTNNVVEQEDNDKYRQLLVRTLHSCSVKFPDICTTVIPMLTEFLGDIQSEMAAVDVLLFLREAVQRFPKLQSIAIVHLLETIPSIKTSTILRGSLWILGEYCKTKEDIQSAMHEIRQSLGPLPLVEDELSKQNGEEAVKDEQLTQKFQKLVTADGTYATQSALTSQYKGKKDESEKRAPLRKLLMNGDFFLGAAVASILTKLALRYSENAANQSRRNAFTAEAMFVIVSIIHLGKSGLPKRPMTDDDLDRMQLCLKVLSEKAPALIHVFEEDCRRSLAALLAVKQKEEKEIEKKTKKFVATIQADDPLLFPHLSGRSDFSNSEDMFETSLSQAVGHGGKKDTYDLASSKLNKVAQLTGFSDPIYAEAYVHVNQFDILLDLLMVNQTDDVLQNVTLELATLGDLKLVEKPSPITMAPHDFANIKASVKVASTENGVIFGNIVYDLKSGVSDRNCVYLSNIQVDIMDYIIPASCTDLEFRQMWAEFEWENKVAVNASVNDLRAFLNYLVKSTNMKCLTPDKALSGDCGFLAANLYAKSIFGEEALANVSLERTTDSHGPTITGHVRIRAKSQGLALSMGEKITSAQKNAGKEFAAKARAEE</sequence>
<evidence type="ECO:0000256" key="13">
    <source>
        <dbReference type="ARBA" id="ARBA00030841"/>
    </source>
</evidence>
<evidence type="ECO:0000256" key="7">
    <source>
        <dbReference type="ARBA" id="ARBA00022892"/>
    </source>
</evidence>
<dbReference type="InterPro" id="IPR002553">
    <property type="entry name" value="Clathrin/coatomer_adapt-like_N"/>
</dbReference>
<dbReference type="InterPro" id="IPR029446">
    <property type="entry name" value="COPB1_appendage_platform_dom"/>
</dbReference>
<comment type="caution">
    <text evidence="18">The sequence shown here is derived from an EMBL/GenBank/DDBJ whole genome shotgun (WGS) entry which is preliminary data.</text>
</comment>
<dbReference type="Gene3D" id="1.25.10.10">
    <property type="entry name" value="Leucine-rich Repeat Variant"/>
    <property type="match status" value="1"/>
</dbReference>
<proteinExistence type="predicted"/>
<dbReference type="InterPro" id="IPR011710">
    <property type="entry name" value="Coatomer_bsu_C"/>
</dbReference>
<dbReference type="FunFam" id="1.25.10.10:FF:000444">
    <property type="entry name" value="Coatomer subunit beta"/>
    <property type="match status" value="1"/>
</dbReference>
<keyword evidence="8 14" id="KW-0653">Protein transport</keyword>
<evidence type="ECO:0000256" key="1">
    <source>
        <dbReference type="ARBA" id="ARBA00004255"/>
    </source>
</evidence>
<dbReference type="Pfam" id="PF07718">
    <property type="entry name" value="Coatamer_beta_C"/>
    <property type="match status" value="1"/>
</dbReference>
<evidence type="ECO:0000256" key="9">
    <source>
        <dbReference type="ARBA" id="ARBA00023034"/>
    </source>
</evidence>
<feature type="domain" description="Clathrin/coatomer adaptor adaptin-like N-terminal" evidence="15">
    <location>
        <begin position="22"/>
        <end position="529"/>
    </location>
</feature>
<dbReference type="EMBL" id="MTYJ01000056">
    <property type="protein sequence ID" value="OQV17851.1"/>
    <property type="molecule type" value="Genomic_DNA"/>
</dbReference>
<protein>
    <recommendedName>
        <fullName evidence="3 14">Coatomer subunit beta</fullName>
    </recommendedName>
    <alternativeName>
        <fullName evidence="13 14">Beta-coat protein</fullName>
    </alternativeName>
</protein>
<dbReference type="InterPro" id="IPR016460">
    <property type="entry name" value="COPB1"/>
</dbReference>
<dbReference type="OrthoDB" id="10261439at2759"/>
<keyword evidence="7 14" id="KW-0931">ER-Golgi transport</keyword>
<keyword evidence="5 14" id="KW-0963">Cytoplasm</keyword>
<dbReference type="Proteomes" id="UP000192578">
    <property type="component" value="Unassembled WGS sequence"/>
</dbReference>
<evidence type="ECO:0000256" key="8">
    <source>
        <dbReference type="ARBA" id="ARBA00022927"/>
    </source>
</evidence>
<keyword evidence="6" id="KW-0677">Repeat</keyword>
<name>A0A1W0WRL0_HYPEX</name>
<evidence type="ECO:0000256" key="4">
    <source>
        <dbReference type="ARBA" id="ARBA00022448"/>
    </source>
</evidence>
<evidence type="ECO:0000256" key="5">
    <source>
        <dbReference type="ARBA" id="ARBA00022490"/>
    </source>
</evidence>
<evidence type="ECO:0000256" key="6">
    <source>
        <dbReference type="ARBA" id="ARBA00022737"/>
    </source>
</evidence>
<evidence type="ECO:0000256" key="11">
    <source>
        <dbReference type="ARBA" id="ARBA00023329"/>
    </source>
</evidence>
<dbReference type="GO" id="GO:0030126">
    <property type="term" value="C:COPI vesicle coat"/>
    <property type="evidence" value="ECO:0007669"/>
    <property type="project" value="InterPro"/>
</dbReference>